<dbReference type="EMBL" id="CM042019">
    <property type="protein sequence ID" value="KAI3823427.1"/>
    <property type="molecule type" value="Genomic_DNA"/>
</dbReference>
<name>A0ACB9JTY2_9ASTR</name>
<evidence type="ECO:0000313" key="2">
    <source>
        <dbReference type="Proteomes" id="UP001056120"/>
    </source>
</evidence>
<dbReference type="Proteomes" id="UP001056120">
    <property type="component" value="Linkage Group LG02"/>
</dbReference>
<protein>
    <submittedName>
        <fullName evidence="1">Uncharacterized protein</fullName>
    </submittedName>
</protein>
<organism evidence="1 2">
    <name type="scientific">Smallanthus sonchifolius</name>
    <dbReference type="NCBI Taxonomy" id="185202"/>
    <lineage>
        <taxon>Eukaryota</taxon>
        <taxon>Viridiplantae</taxon>
        <taxon>Streptophyta</taxon>
        <taxon>Embryophyta</taxon>
        <taxon>Tracheophyta</taxon>
        <taxon>Spermatophyta</taxon>
        <taxon>Magnoliopsida</taxon>
        <taxon>eudicotyledons</taxon>
        <taxon>Gunneridae</taxon>
        <taxon>Pentapetalae</taxon>
        <taxon>asterids</taxon>
        <taxon>campanulids</taxon>
        <taxon>Asterales</taxon>
        <taxon>Asteraceae</taxon>
        <taxon>Asteroideae</taxon>
        <taxon>Heliantheae alliance</taxon>
        <taxon>Millerieae</taxon>
        <taxon>Smallanthus</taxon>
    </lineage>
</organism>
<accession>A0ACB9JTY2</accession>
<keyword evidence="2" id="KW-1185">Reference proteome</keyword>
<comment type="caution">
    <text evidence="1">The sequence shown here is derived from an EMBL/GenBank/DDBJ whole genome shotgun (WGS) entry which is preliminary data.</text>
</comment>
<reference evidence="2" key="1">
    <citation type="journal article" date="2022" name="Mol. Ecol. Resour.">
        <title>The genomes of chicory, endive, great burdock and yacon provide insights into Asteraceae palaeo-polyploidization history and plant inulin production.</title>
        <authorList>
            <person name="Fan W."/>
            <person name="Wang S."/>
            <person name="Wang H."/>
            <person name="Wang A."/>
            <person name="Jiang F."/>
            <person name="Liu H."/>
            <person name="Zhao H."/>
            <person name="Xu D."/>
            <person name="Zhang Y."/>
        </authorList>
    </citation>
    <scope>NUCLEOTIDE SEQUENCE [LARGE SCALE GENOMIC DNA]</scope>
    <source>
        <strain evidence="2">cv. Yunnan</strain>
    </source>
</reference>
<proteinExistence type="predicted"/>
<reference evidence="1 2" key="2">
    <citation type="journal article" date="2022" name="Mol. Ecol. Resour.">
        <title>The genomes of chicory, endive, great burdock and yacon provide insights into Asteraceae paleo-polyploidization history and plant inulin production.</title>
        <authorList>
            <person name="Fan W."/>
            <person name="Wang S."/>
            <person name="Wang H."/>
            <person name="Wang A."/>
            <person name="Jiang F."/>
            <person name="Liu H."/>
            <person name="Zhao H."/>
            <person name="Xu D."/>
            <person name="Zhang Y."/>
        </authorList>
    </citation>
    <scope>NUCLEOTIDE SEQUENCE [LARGE SCALE GENOMIC DNA]</scope>
    <source>
        <strain evidence="2">cv. Yunnan</strain>
        <tissue evidence="1">Leaves</tissue>
    </source>
</reference>
<evidence type="ECO:0000313" key="1">
    <source>
        <dbReference type="EMBL" id="KAI3823427.1"/>
    </source>
</evidence>
<gene>
    <name evidence="1" type="ORF">L1987_04863</name>
</gene>
<sequence>MDLSWLEILSMATLYPFDFGTKLQVIITKMDLRIEERGAVVKGTPLVQPANDLFWFNRPHLLLYLIHFVLFQNAFQLAFFAWPAYEYGPKSCFHKNKADLWIKISMGYVTLPLYALVTQMGSTMKPTVFNDQVVKALHKWHQNAKKQVKLNRNSNSTTPGSTRPSTLSHSTSSSTSNHSAQLVSKFHDTVFEPRSPVGSLPSAANDVLVIDQHKIDVDSLEFSFEQYIELQI</sequence>